<evidence type="ECO:0000256" key="2">
    <source>
        <dbReference type="SAM" id="SignalP"/>
    </source>
</evidence>
<keyword evidence="4" id="KW-1185">Reference proteome</keyword>
<feature type="chain" id="PRO_5043482562" evidence="2">
    <location>
        <begin position="20"/>
        <end position="180"/>
    </location>
</feature>
<gene>
    <name evidence="3" type="ORF">EEDITHA_LOCUS18561</name>
</gene>
<keyword evidence="2" id="KW-0732">Signal</keyword>
<protein>
    <submittedName>
        <fullName evidence="3">Uncharacterized protein</fullName>
    </submittedName>
</protein>
<accession>A0AAU9V256</accession>
<sequence length="180" mass="20541">MVLEILILAVAWWSEELAALKREMAKRRPKEDDSVRSTDSTFKGGRGGEDQMGIYRMLGRTVKRQKDPSLVRNVVELDVKSSAPIMVKTFYPEDSKEHDSKKHRRVRVLAELTDDGDFFRSMGPPPFTHLELKLANRSFDQKKAPSADGYTADICLHAINLDPDLFLFLLSRCLAIHHFP</sequence>
<organism evidence="3 4">
    <name type="scientific">Euphydryas editha</name>
    <name type="common">Edith's checkerspot</name>
    <dbReference type="NCBI Taxonomy" id="104508"/>
    <lineage>
        <taxon>Eukaryota</taxon>
        <taxon>Metazoa</taxon>
        <taxon>Ecdysozoa</taxon>
        <taxon>Arthropoda</taxon>
        <taxon>Hexapoda</taxon>
        <taxon>Insecta</taxon>
        <taxon>Pterygota</taxon>
        <taxon>Neoptera</taxon>
        <taxon>Endopterygota</taxon>
        <taxon>Lepidoptera</taxon>
        <taxon>Glossata</taxon>
        <taxon>Ditrysia</taxon>
        <taxon>Papilionoidea</taxon>
        <taxon>Nymphalidae</taxon>
        <taxon>Nymphalinae</taxon>
        <taxon>Euphydryas</taxon>
    </lineage>
</organism>
<dbReference type="EMBL" id="CAKOGL010000027">
    <property type="protein sequence ID" value="CAH2104137.1"/>
    <property type="molecule type" value="Genomic_DNA"/>
</dbReference>
<evidence type="ECO:0000256" key="1">
    <source>
        <dbReference type="SAM" id="MobiDB-lite"/>
    </source>
</evidence>
<dbReference type="AlphaFoldDB" id="A0AAU9V256"/>
<feature type="region of interest" description="Disordered" evidence="1">
    <location>
        <begin position="24"/>
        <end position="48"/>
    </location>
</feature>
<dbReference type="Proteomes" id="UP001153954">
    <property type="component" value="Unassembled WGS sequence"/>
</dbReference>
<proteinExistence type="predicted"/>
<name>A0AAU9V256_EUPED</name>
<evidence type="ECO:0000313" key="4">
    <source>
        <dbReference type="Proteomes" id="UP001153954"/>
    </source>
</evidence>
<feature type="signal peptide" evidence="2">
    <location>
        <begin position="1"/>
        <end position="19"/>
    </location>
</feature>
<comment type="caution">
    <text evidence="3">The sequence shown here is derived from an EMBL/GenBank/DDBJ whole genome shotgun (WGS) entry which is preliminary data.</text>
</comment>
<evidence type="ECO:0000313" key="3">
    <source>
        <dbReference type="EMBL" id="CAH2104137.1"/>
    </source>
</evidence>
<reference evidence="3" key="1">
    <citation type="submission" date="2022-03" db="EMBL/GenBank/DDBJ databases">
        <authorList>
            <person name="Tunstrom K."/>
        </authorList>
    </citation>
    <scope>NUCLEOTIDE SEQUENCE</scope>
</reference>